<dbReference type="FunFam" id="3.30.2160.10:FF:000004">
    <property type="entry name" value="probable E3 ubiquitin-protein ligase HERC4 isoform X1"/>
    <property type="match status" value="1"/>
</dbReference>
<dbReference type="InterPro" id="IPR000569">
    <property type="entry name" value="HECT_dom"/>
</dbReference>
<dbReference type="PANTHER" id="PTHR45700">
    <property type="entry name" value="UBIQUITIN-PROTEIN LIGASE E3C"/>
    <property type="match status" value="1"/>
</dbReference>
<accession>A0AAN9Y2A1</accession>
<keyword evidence="4" id="KW-0963">Cytoplasm</keyword>
<dbReference type="Proteomes" id="UP001367676">
    <property type="component" value="Unassembled WGS sequence"/>
</dbReference>
<evidence type="ECO:0000313" key="10">
    <source>
        <dbReference type="Proteomes" id="UP001367676"/>
    </source>
</evidence>
<dbReference type="EC" id="2.3.2.26" evidence="3"/>
<evidence type="ECO:0000256" key="7">
    <source>
        <dbReference type="PROSITE-ProRule" id="PRU00104"/>
    </source>
</evidence>
<gene>
    <name evidence="9" type="ORF">V9T40_004857</name>
</gene>
<dbReference type="InterPro" id="IPR044611">
    <property type="entry name" value="E3A/B/C-like"/>
</dbReference>
<feature type="active site" description="Glycyl thioester intermediate" evidence="7">
    <location>
        <position position="459"/>
    </location>
</feature>
<proteinExistence type="predicted"/>
<evidence type="ECO:0000256" key="6">
    <source>
        <dbReference type="ARBA" id="ARBA00022786"/>
    </source>
</evidence>
<dbReference type="EMBL" id="JBBCAQ010000032">
    <property type="protein sequence ID" value="KAK7583894.1"/>
    <property type="molecule type" value="Genomic_DNA"/>
</dbReference>
<evidence type="ECO:0000256" key="5">
    <source>
        <dbReference type="ARBA" id="ARBA00022679"/>
    </source>
</evidence>
<evidence type="ECO:0000256" key="4">
    <source>
        <dbReference type="ARBA" id="ARBA00022490"/>
    </source>
</evidence>
<comment type="caution">
    <text evidence="9">The sequence shown here is derived from an EMBL/GenBank/DDBJ whole genome shotgun (WGS) entry which is preliminary data.</text>
</comment>
<evidence type="ECO:0000256" key="2">
    <source>
        <dbReference type="ARBA" id="ARBA00004496"/>
    </source>
</evidence>
<sequence length="491" mass="56640">MQFITVRQFSSGDKTLPPMTKSRWWIPTATKLLALINAANNEYSPPLLHYTELYNSALDHIDLMQDYYVWQNCRHPGQFAYCQYPFILSILAKRFILTKDSEQQMILNARKSLVAKMTRHQMPQIDIFFLNINVRRSWLVHDSLNEITCKQKDLKKKLKVSFVGEPGLDMGGLTKEWFLLLVREIFDSNYGMFVYHSHSKSYWFSVDNKEGNLREYNLIGVLMGLAVYNSNILDLHFPSVCYRKLLTPPVVPNANIARIGIIDTPSLDDLNEIMPDVTRGLKELLDYDGNVEEDMGMNFQISLEEFGEMKTFELKPNGAEIPVTNENRTEYVSAYLDWILNTAIYEQFKAFYLGFHSVCASNALIMLRGEEVEMLVCGSQKLDLSQLRKVTEYDGFDPTEEFIESFWEVVQNLSSELQKKFLLFATGSDRLPIGGIAEMSFKITRLPHRMDNLPEAHTCFNQLVLPRYENKKILQEKLITAISNAEGFGLE</sequence>
<evidence type="ECO:0000256" key="3">
    <source>
        <dbReference type="ARBA" id="ARBA00012485"/>
    </source>
</evidence>
<dbReference type="Gene3D" id="3.90.1750.10">
    <property type="entry name" value="Hect, E3 ligase catalytic domains"/>
    <property type="match status" value="1"/>
</dbReference>
<evidence type="ECO:0000256" key="1">
    <source>
        <dbReference type="ARBA" id="ARBA00000885"/>
    </source>
</evidence>
<dbReference type="AlphaFoldDB" id="A0AAN9Y2A1"/>
<dbReference type="Gene3D" id="3.30.2160.10">
    <property type="entry name" value="Hect, E3 ligase catalytic domain"/>
    <property type="match status" value="1"/>
</dbReference>
<evidence type="ECO:0000259" key="8">
    <source>
        <dbReference type="PROSITE" id="PS50237"/>
    </source>
</evidence>
<feature type="domain" description="HECT" evidence="8">
    <location>
        <begin position="150"/>
        <end position="491"/>
    </location>
</feature>
<protein>
    <recommendedName>
        <fullName evidence="3">HECT-type E3 ubiquitin transferase</fullName>
        <ecNumber evidence="3">2.3.2.26</ecNumber>
    </recommendedName>
</protein>
<dbReference type="CDD" id="cd00078">
    <property type="entry name" value="HECTc"/>
    <property type="match status" value="1"/>
</dbReference>
<dbReference type="Gene3D" id="3.30.2410.10">
    <property type="entry name" value="Hect, E3 ligase catalytic domain"/>
    <property type="match status" value="1"/>
</dbReference>
<dbReference type="SUPFAM" id="SSF56204">
    <property type="entry name" value="Hect, E3 ligase catalytic domain"/>
    <property type="match status" value="1"/>
</dbReference>
<dbReference type="FunFam" id="3.30.2410.10:FF:000003">
    <property type="entry name" value="probable E3 ubiquitin-protein ligase HERC4 isoform X1"/>
    <property type="match status" value="1"/>
</dbReference>
<dbReference type="Pfam" id="PF00632">
    <property type="entry name" value="HECT"/>
    <property type="match status" value="1"/>
</dbReference>
<organism evidence="9 10">
    <name type="scientific">Parthenolecanium corni</name>
    <dbReference type="NCBI Taxonomy" id="536013"/>
    <lineage>
        <taxon>Eukaryota</taxon>
        <taxon>Metazoa</taxon>
        <taxon>Ecdysozoa</taxon>
        <taxon>Arthropoda</taxon>
        <taxon>Hexapoda</taxon>
        <taxon>Insecta</taxon>
        <taxon>Pterygota</taxon>
        <taxon>Neoptera</taxon>
        <taxon>Paraneoptera</taxon>
        <taxon>Hemiptera</taxon>
        <taxon>Sternorrhyncha</taxon>
        <taxon>Coccoidea</taxon>
        <taxon>Coccidae</taxon>
        <taxon>Parthenolecanium</taxon>
    </lineage>
</organism>
<dbReference type="GO" id="GO:0000209">
    <property type="term" value="P:protein polyubiquitination"/>
    <property type="evidence" value="ECO:0007669"/>
    <property type="project" value="InterPro"/>
</dbReference>
<evidence type="ECO:0000313" key="9">
    <source>
        <dbReference type="EMBL" id="KAK7583894.1"/>
    </source>
</evidence>
<dbReference type="PROSITE" id="PS50237">
    <property type="entry name" value="HECT"/>
    <property type="match status" value="1"/>
</dbReference>
<dbReference type="SMART" id="SM00119">
    <property type="entry name" value="HECTc"/>
    <property type="match status" value="1"/>
</dbReference>
<keyword evidence="5" id="KW-0808">Transferase</keyword>
<dbReference type="GO" id="GO:0005737">
    <property type="term" value="C:cytoplasm"/>
    <property type="evidence" value="ECO:0007669"/>
    <property type="project" value="UniProtKB-SubCell"/>
</dbReference>
<keyword evidence="10" id="KW-1185">Reference proteome</keyword>
<dbReference type="GO" id="GO:0061630">
    <property type="term" value="F:ubiquitin protein ligase activity"/>
    <property type="evidence" value="ECO:0007669"/>
    <property type="project" value="UniProtKB-EC"/>
</dbReference>
<comment type="catalytic activity">
    <reaction evidence="1">
        <text>S-ubiquitinyl-[E2 ubiquitin-conjugating enzyme]-L-cysteine + [acceptor protein]-L-lysine = [E2 ubiquitin-conjugating enzyme]-L-cysteine + N(6)-ubiquitinyl-[acceptor protein]-L-lysine.</text>
        <dbReference type="EC" id="2.3.2.26"/>
    </reaction>
</comment>
<name>A0AAN9Y2A1_9HEMI</name>
<dbReference type="GO" id="GO:0009966">
    <property type="term" value="P:regulation of signal transduction"/>
    <property type="evidence" value="ECO:0007669"/>
    <property type="project" value="UniProtKB-ARBA"/>
</dbReference>
<reference evidence="9 10" key="1">
    <citation type="submission" date="2024-03" db="EMBL/GenBank/DDBJ databases">
        <title>Adaptation during the transition from Ophiocordyceps entomopathogen to insect associate is accompanied by gene loss and intensified selection.</title>
        <authorList>
            <person name="Ward C.M."/>
            <person name="Onetto C.A."/>
            <person name="Borneman A.R."/>
        </authorList>
    </citation>
    <scope>NUCLEOTIDE SEQUENCE [LARGE SCALE GENOMIC DNA]</scope>
    <source>
        <strain evidence="9">AWRI1</strain>
        <tissue evidence="9">Single Adult Female</tissue>
    </source>
</reference>
<dbReference type="PANTHER" id="PTHR45700:SF9">
    <property type="entry name" value="HECT-TYPE E3 UBIQUITIN TRANSFERASE"/>
    <property type="match status" value="1"/>
</dbReference>
<comment type="subcellular location">
    <subcellularLocation>
        <location evidence="2">Cytoplasm</location>
    </subcellularLocation>
</comment>
<dbReference type="InterPro" id="IPR035983">
    <property type="entry name" value="Hect_E3_ubiquitin_ligase"/>
</dbReference>
<keyword evidence="6 7" id="KW-0833">Ubl conjugation pathway</keyword>